<keyword evidence="1" id="KW-0732">Signal</keyword>
<dbReference type="EMBL" id="VLNR01000003">
    <property type="protein sequence ID" value="TSE11079.1"/>
    <property type="molecule type" value="Genomic_DNA"/>
</dbReference>
<evidence type="ECO:0000256" key="1">
    <source>
        <dbReference type="SAM" id="SignalP"/>
    </source>
</evidence>
<dbReference type="AlphaFoldDB" id="A0A554VR38"/>
<feature type="chain" id="PRO_5022044842" description="DUF1735 domain-containing protein" evidence="1">
    <location>
        <begin position="25"/>
        <end position="191"/>
    </location>
</feature>
<sequence length="191" mass="21577">MKTKKNYVLLYIICLIACMTSCVKDVDFDQAEDVVLTPVFEVDFVYSRFDTDRFIDPGIDPSIIVPEVIVRDTLNYDLLSTDFIVDNLERVELTFEFRNTIERDFEFTLGFLDDNNVLIGPSYTITANAGNGEGTTPIVTTQIITLDNATINILATTAKLISAIRVQNLNSSLRGILELRSKGTYFFNYDL</sequence>
<protein>
    <recommendedName>
        <fullName evidence="4">DUF1735 domain-containing protein</fullName>
    </recommendedName>
</protein>
<gene>
    <name evidence="2" type="ORF">FOF46_02300</name>
</gene>
<evidence type="ECO:0000313" key="2">
    <source>
        <dbReference type="EMBL" id="TSE11079.1"/>
    </source>
</evidence>
<name>A0A554VR38_9FLAO</name>
<feature type="signal peptide" evidence="1">
    <location>
        <begin position="1"/>
        <end position="24"/>
    </location>
</feature>
<keyword evidence="3" id="KW-1185">Reference proteome</keyword>
<accession>A0A554VR38</accession>
<dbReference type="OrthoDB" id="1448832at2"/>
<dbReference type="Proteomes" id="UP000318833">
    <property type="component" value="Unassembled WGS sequence"/>
</dbReference>
<evidence type="ECO:0000313" key="3">
    <source>
        <dbReference type="Proteomes" id="UP000318833"/>
    </source>
</evidence>
<dbReference type="RefSeq" id="WP_143915339.1">
    <property type="nucleotide sequence ID" value="NZ_CANMIK010000026.1"/>
</dbReference>
<comment type="caution">
    <text evidence="2">The sequence shown here is derived from an EMBL/GenBank/DDBJ whole genome shotgun (WGS) entry which is preliminary data.</text>
</comment>
<evidence type="ECO:0008006" key="4">
    <source>
        <dbReference type="Google" id="ProtNLM"/>
    </source>
</evidence>
<proteinExistence type="predicted"/>
<reference evidence="2 3" key="1">
    <citation type="submission" date="2019-07" db="EMBL/GenBank/DDBJ databases">
        <title>The draft genome sequence of Aquimarina algiphila M91.</title>
        <authorList>
            <person name="Meng X."/>
        </authorList>
    </citation>
    <scope>NUCLEOTIDE SEQUENCE [LARGE SCALE GENOMIC DNA]</scope>
    <source>
        <strain evidence="2 3">M91</strain>
    </source>
</reference>
<organism evidence="2 3">
    <name type="scientific">Aquimarina algiphila</name>
    <dbReference type="NCBI Taxonomy" id="2047982"/>
    <lineage>
        <taxon>Bacteria</taxon>
        <taxon>Pseudomonadati</taxon>
        <taxon>Bacteroidota</taxon>
        <taxon>Flavobacteriia</taxon>
        <taxon>Flavobacteriales</taxon>
        <taxon>Flavobacteriaceae</taxon>
        <taxon>Aquimarina</taxon>
    </lineage>
</organism>